<evidence type="ECO:0000259" key="10">
    <source>
        <dbReference type="Pfam" id="PF01618"/>
    </source>
</evidence>
<keyword evidence="3" id="KW-0813">Transport</keyword>
<keyword evidence="12" id="KW-1185">Reference proteome</keyword>
<feature type="transmembrane region" description="Helical" evidence="9">
    <location>
        <begin position="7"/>
        <end position="30"/>
    </location>
</feature>
<dbReference type="InterPro" id="IPR000540">
    <property type="entry name" value="Flag_MotA_CS"/>
</dbReference>
<keyword evidence="7 9" id="KW-1133">Transmembrane helix</keyword>
<keyword evidence="8 9" id="KW-0472">Membrane</keyword>
<dbReference type="OrthoDB" id="9806929at2"/>
<sequence>MDLASIGGFVLGMGLILWGILFGGNALVLYWDAPSLVIVVGGSFAGMLAMSPISRITALGKLFGVFFNMQVFNKEEIISQLVAFSESARKEGLLSLDDALNDVEDDFLRGGMRLVVDGSDPDVIKSVLYSDLDKIESRHQKGIDFFGNWGTLGPAFGMIGTLIGLIGMMANLEDISSVGKNMGVALITTFYGSILANLFLIPIQKKLEDKHQDEMLVKEIMVEGILSIQAGDNPRILEQKLYTFLAPDERPAGGGGEE</sequence>
<evidence type="ECO:0000313" key="12">
    <source>
        <dbReference type="Proteomes" id="UP000323824"/>
    </source>
</evidence>
<evidence type="ECO:0000256" key="9">
    <source>
        <dbReference type="SAM" id="Phobius"/>
    </source>
</evidence>
<evidence type="ECO:0000256" key="5">
    <source>
        <dbReference type="ARBA" id="ARBA00022692"/>
    </source>
</evidence>
<dbReference type="KEGG" id="sper:EW093_15415"/>
<keyword evidence="5 9" id="KW-0812">Transmembrane</keyword>
<proteinExistence type="inferred from homology"/>
<evidence type="ECO:0000256" key="3">
    <source>
        <dbReference type="ARBA" id="ARBA00022448"/>
    </source>
</evidence>
<dbReference type="InterPro" id="IPR047055">
    <property type="entry name" value="MotA-like"/>
</dbReference>
<feature type="transmembrane region" description="Helical" evidence="9">
    <location>
        <begin position="182"/>
        <end position="201"/>
    </location>
</feature>
<dbReference type="Pfam" id="PF01618">
    <property type="entry name" value="MotA_ExbB"/>
    <property type="match status" value="1"/>
</dbReference>
<gene>
    <name evidence="11" type="ORF">EW093_15415</name>
</gene>
<feature type="domain" description="MotA/TolQ/ExbB proton channel" evidence="10">
    <location>
        <begin position="101"/>
        <end position="216"/>
    </location>
</feature>
<comment type="similarity">
    <text evidence="2">Belongs to the MotA family.</text>
</comment>
<dbReference type="EMBL" id="CP035807">
    <property type="protein sequence ID" value="QEN06021.1"/>
    <property type="molecule type" value="Genomic_DNA"/>
</dbReference>
<name>A0A5C1QEL6_9SPIO</name>
<protein>
    <submittedName>
        <fullName evidence="11">Motility protein A</fullName>
    </submittedName>
</protein>
<dbReference type="AlphaFoldDB" id="A0A5C1QEL6"/>
<evidence type="ECO:0000256" key="7">
    <source>
        <dbReference type="ARBA" id="ARBA00022989"/>
    </source>
</evidence>
<dbReference type="RefSeq" id="WP_149569255.1">
    <property type="nucleotide sequence ID" value="NZ_CP035807.1"/>
</dbReference>
<dbReference type="InterPro" id="IPR002898">
    <property type="entry name" value="MotA_ExbB_proton_chnl"/>
</dbReference>
<organism evidence="11 12">
    <name type="scientific">Thiospirochaeta perfilievii</name>
    <dbReference type="NCBI Taxonomy" id="252967"/>
    <lineage>
        <taxon>Bacteria</taxon>
        <taxon>Pseudomonadati</taxon>
        <taxon>Spirochaetota</taxon>
        <taxon>Spirochaetia</taxon>
        <taxon>Spirochaetales</taxon>
        <taxon>Spirochaetaceae</taxon>
        <taxon>Thiospirochaeta</taxon>
    </lineage>
</organism>
<keyword evidence="6" id="KW-0283">Flagellar rotation</keyword>
<dbReference type="PROSITE" id="PS01307">
    <property type="entry name" value="MOTA"/>
    <property type="match status" value="1"/>
</dbReference>
<dbReference type="GO" id="GO:0071978">
    <property type="term" value="P:bacterial-type flagellum-dependent swarming motility"/>
    <property type="evidence" value="ECO:0007669"/>
    <property type="project" value="InterPro"/>
</dbReference>
<evidence type="ECO:0000313" key="11">
    <source>
        <dbReference type="EMBL" id="QEN06021.1"/>
    </source>
</evidence>
<reference evidence="11 12" key="2">
    <citation type="submission" date="2019-09" db="EMBL/GenBank/DDBJ databases">
        <title>Complete Genome Sequence and Methylome Analysis of free living Spirochaetas.</title>
        <authorList>
            <person name="Leshcheva N."/>
            <person name="Mikheeva N."/>
        </authorList>
    </citation>
    <scope>NUCLEOTIDE SEQUENCE [LARGE SCALE GENOMIC DNA]</scope>
    <source>
        <strain evidence="11 12">P</strain>
    </source>
</reference>
<dbReference type="Proteomes" id="UP000323824">
    <property type="component" value="Chromosome"/>
</dbReference>
<evidence type="ECO:0000256" key="8">
    <source>
        <dbReference type="ARBA" id="ARBA00023136"/>
    </source>
</evidence>
<dbReference type="GO" id="GO:0005886">
    <property type="term" value="C:plasma membrane"/>
    <property type="evidence" value="ECO:0007669"/>
    <property type="project" value="UniProtKB-SubCell"/>
</dbReference>
<evidence type="ECO:0000256" key="1">
    <source>
        <dbReference type="ARBA" id="ARBA00004651"/>
    </source>
</evidence>
<dbReference type="GO" id="GO:0006935">
    <property type="term" value="P:chemotaxis"/>
    <property type="evidence" value="ECO:0007669"/>
    <property type="project" value="InterPro"/>
</dbReference>
<accession>A0A5C1QEL6</accession>
<evidence type="ECO:0000256" key="4">
    <source>
        <dbReference type="ARBA" id="ARBA00022475"/>
    </source>
</evidence>
<reference evidence="11 12" key="1">
    <citation type="submission" date="2019-02" db="EMBL/GenBank/DDBJ databases">
        <authorList>
            <person name="Fomenkov A."/>
            <person name="Dubinina G."/>
            <person name="Grabovich M."/>
            <person name="Vincze T."/>
            <person name="Roberts R.J."/>
        </authorList>
    </citation>
    <scope>NUCLEOTIDE SEQUENCE [LARGE SCALE GENOMIC DNA]</scope>
    <source>
        <strain evidence="11 12">P</strain>
    </source>
</reference>
<feature type="transmembrane region" description="Helical" evidence="9">
    <location>
        <begin position="146"/>
        <end position="170"/>
    </location>
</feature>
<evidence type="ECO:0000256" key="6">
    <source>
        <dbReference type="ARBA" id="ARBA00022779"/>
    </source>
</evidence>
<dbReference type="PANTHER" id="PTHR30433:SF2">
    <property type="entry name" value="MOTILITY PROTEIN A"/>
    <property type="match status" value="1"/>
</dbReference>
<feature type="transmembrane region" description="Helical" evidence="9">
    <location>
        <begin position="36"/>
        <end position="53"/>
    </location>
</feature>
<comment type="subcellular location">
    <subcellularLocation>
        <location evidence="1">Cell membrane</location>
        <topology evidence="1">Multi-pass membrane protein</topology>
    </subcellularLocation>
</comment>
<dbReference type="PANTHER" id="PTHR30433">
    <property type="entry name" value="CHEMOTAXIS PROTEIN MOTA"/>
    <property type="match status" value="1"/>
</dbReference>
<evidence type="ECO:0000256" key="2">
    <source>
        <dbReference type="ARBA" id="ARBA00008038"/>
    </source>
</evidence>
<keyword evidence="4" id="KW-1003">Cell membrane</keyword>